<keyword evidence="9" id="KW-0999">Mitochondrion inner membrane</keyword>
<keyword evidence="10" id="KW-0809">Transit peptide</keyword>
<dbReference type="PANTHER" id="PTHR13178">
    <property type="entry name" value="NADH-UBIQUINONE OXIDOREDUCTASE SGDH SUBUNIT"/>
    <property type="match status" value="1"/>
</dbReference>
<feature type="transmembrane region" description="Helical" evidence="17">
    <location>
        <begin position="62"/>
        <end position="84"/>
    </location>
</feature>
<evidence type="ECO:0000256" key="6">
    <source>
        <dbReference type="ARBA" id="ARBA00022448"/>
    </source>
</evidence>
<gene>
    <name evidence="18" type="ORF">OBRU01_20883</name>
</gene>
<evidence type="ECO:0000256" key="2">
    <source>
        <dbReference type="ARBA" id="ARBA00004434"/>
    </source>
</evidence>
<evidence type="ECO:0000256" key="11">
    <source>
        <dbReference type="ARBA" id="ARBA00022982"/>
    </source>
</evidence>
<dbReference type="GO" id="GO:0005743">
    <property type="term" value="C:mitochondrial inner membrane"/>
    <property type="evidence" value="ECO:0007669"/>
    <property type="project" value="UniProtKB-SubCell"/>
</dbReference>
<dbReference type="Proteomes" id="UP000037510">
    <property type="component" value="Unassembled WGS sequence"/>
</dbReference>
<evidence type="ECO:0000256" key="9">
    <source>
        <dbReference type="ARBA" id="ARBA00022792"/>
    </source>
</evidence>
<evidence type="ECO:0000313" key="18">
    <source>
        <dbReference type="EMBL" id="KOB66699.1"/>
    </source>
</evidence>
<evidence type="ECO:0000256" key="10">
    <source>
        <dbReference type="ARBA" id="ARBA00022946"/>
    </source>
</evidence>
<keyword evidence="6" id="KW-0813">Transport</keyword>
<keyword evidence="7" id="KW-0679">Respiratory chain</keyword>
<keyword evidence="14 17" id="KW-0472">Membrane</keyword>
<dbReference type="PANTHER" id="PTHR13178:SF0">
    <property type="entry name" value="NADH DEHYDROGENASE [UBIQUINONE] 1 BETA SUBCOMPLEX SUBUNIT 5, MITOCHONDRIAL"/>
    <property type="match status" value="1"/>
</dbReference>
<dbReference type="OrthoDB" id="9995605at2759"/>
<evidence type="ECO:0000256" key="14">
    <source>
        <dbReference type="ARBA" id="ARBA00023136"/>
    </source>
</evidence>
<dbReference type="InterPro" id="IPR019173">
    <property type="entry name" value="NADH_UbQ_OxRdtase_B5_su"/>
</dbReference>
<evidence type="ECO:0000256" key="1">
    <source>
        <dbReference type="ARBA" id="ARBA00003195"/>
    </source>
</evidence>
<sequence length="190" mass="22802">MVCWSALGRSFGINIVKNHLKTPYTSKNVAFSTSTVLKAGHGHQTMAMQPSRWQWDKFKDMFHFYTMIGLIPVGAIIFYCNVFIGPATLTPIPDDYHPKHWEYHRHPITRFIARYVHNNPQQDYEKFLHFVDEEKQRIKMRELEKKIIRKMGERKDYQAYYYRPMVNKYLRINKQTGEELHERLGDNFKE</sequence>
<evidence type="ECO:0000313" key="19">
    <source>
        <dbReference type="Proteomes" id="UP000037510"/>
    </source>
</evidence>
<comment type="subcellular location">
    <subcellularLocation>
        <location evidence="2">Mitochondrion inner membrane</location>
        <topology evidence="2">Single-pass membrane protein</topology>
    </subcellularLocation>
</comment>
<evidence type="ECO:0000256" key="12">
    <source>
        <dbReference type="ARBA" id="ARBA00022989"/>
    </source>
</evidence>
<evidence type="ECO:0000256" key="15">
    <source>
        <dbReference type="ARBA" id="ARBA00032395"/>
    </source>
</evidence>
<evidence type="ECO:0000256" key="5">
    <source>
        <dbReference type="ARBA" id="ARBA00015175"/>
    </source>
</evidence>
<dbReference type="AlphaFoldDB" id="A0A0L7KUJ6"/>
<keyword evidence="8 17" id="KW-0812">Transmembrane</keyword>
<protein>
    <recommendedName>
        <fullName evidence="5">NADH dehydrogenase [ubiquinone] 1 beta subcomplex subunit 5, mitochondrial</fullName>
    </recommendedName>
    <alternativeName>
        <fullName evidence="16">Complex I-SGDH</fullName>
    </alternativeName>
    <alternativeName>
        <fullName evidence="15">NADH-ubiquinone oxidoreductase SGDH subunit</fullName>
    </alternativeName>
</protein>
<evidence type="ECO:0000256" key="16">
    <source>
        <dbReference type="ARBA" id="ARBA00032550"/>
    </source>
</evidence>
<evidence type="ECO:0000256" key="7">
    <source>
        <dbReference type="ARBA" id="ARBA00022660"/>
    </source>
</evidence>
<evidence type="ECO:0000256" key="8">
    <source>
        <dbReference type="ARBA" id="ARBA00022692"/>
    </source>
</evidence>
<comment type="similarity">
    <text evidence="3">Belongs to the complex I NDUFB5 subunit family.</text>
</comment>
<proteinExistence type="inferred from homology"/>
<keyword evidence="19" id="KW-1185">Reference proteome</keyword>
<evidence type="ECO:0000256" key="3">
    <source>
        <dbReference type="ARBA" id="ARBA00007152"/>
    </source>
</evidence>
<name>A0A0L7KUJ6_OPEBR</name>
<keyword evidence="11" id="KW-0249">Electron transport</keyword>
<comment type="function">
    <text evidence="1">Accessory subunit of the mitochondrial membrane respiratory chain NADH dehydrogenase (Complex I), that is believed not to be involved in catalysis. Complex I functions in the transfer of electrons from NADH to the respiratory chain. The immediate electron acceptor for the enzyme is believed to be ubiquinone.</text>
</comment>
<comment type="subunit">
    <text evidence="4">Complex I is composed of 45 different subunits.</text>
</comment>
<evidence type="ECO:0000256" key="17">
    <source>
        <dbReference type="SAM" id="Phobius"/>
    </source>
</evidence>
<dbReference type="Pfam" id="PF09781">
    <property type="entry name" value="NDUF_B5"/>
    <property type="match status" value="1"/>
</dbReference>
<reference evidence="18 19" key="1">
    <citation type="journal article" date="2015" name="Genome Biol. Evol.">
        <title>The genome of winter moth (Operophtera brumata) provides a genomic perspective on sexual dimorphism and phenology.</title>
        <authorList>
            <person name="Derks M.F."/>
            <person name="Smit S."/>
            <person name="Salis L."/>
            <person name="Schijlen E."/>
            <person name="Bossers A."/>
            <person name="Mateman C."/>
            <person name="Pijl A.S."/>
            <person name="de Ridder D."/>
            <person name="Groenen M.A."/>
            <person name="Visser M.E."/>
            <person name="Megens H.J."/>
        </authorList>
    </citation>
    <scope>NUCLEOTIDE SEQUENCE [LARGE SCALE GENOMIC DNA]</scope>
    <source>
        <strain evidence="18">WM2013NL</strain>
        <tissue evidence="18">Head and thorax</tissue>
    </source>
</reference>
<evidence type="ECO:0000256" key="4">
    <source>
        <dbReference type="ARBA" id="ARBA00011533"/>
    </source>
</evidence>
<comment type="caution">
    <text evidence="18">The sequence shown here is derived from an EMBL/GenBank/DDBJ whole genome shotgun (WGS) entry which is preliminary data.</text>
</comment>
<organism evidence="18 19">
    <name type="scientific">Operophtera brumata</name>
    <name type="common">Winter moth</name>
    <name type="synonym">Phalaena brumata</name>
    <dbReference type="NCBI Taxonomy" id="104452"/>
    <lineage>
        <taxon>Eukaryota</taxon>
        <taxon>Metazoa</taxon>
        <taxon>Ecdysozoa</taxon>
        <taxon>Arthropoda</taxon>
        <taxon>Hexapoda</taxon>
        <taxon>Insecta</taxon>
        <taxon>Pterygota</taxon>
        <taxon>Neoptera</taxon>
        <taxon>Endopterygota</taxon>
        <taxon>Lepidoptera</taxon>
        <taxon>Glossata</taxon>
        <taxon>Ditrysia</taxon>
        <taxon>Geometroidea</taxon>
        <taxon>Geometridae</taxon>
        <taxon>Larentiinae</taxon>
        <taxon>Operophtera</taxon>
    </lineage>
</organism>
<dbReference type="STRING" id="104452.A0A0L7KUJ6"/>
<accession>A0A0L7KUJ6</accession>
<keyword evidence="12 17" id="KW-1133">Transmembrane helix</keyword>
<evidence type="ECO:0000256" key="13">
    <source>
        <dbReference type="ARBA" id="ARBA00023128"/>
    </source>
</evidence>
<dbReference type="EMBL" id="JTDY01005718">
    <property type="protein sequence ID" value="KOB66699.1"/>
    <property type="molecule type" value="Genomic_DNA"/>
</dbReference>
<keyword evidence="13" id="KW-0496">Mitochondrion</keyword>